<dbReference type="PANTHER" id="PTHR47706:SF9">
    <property type="entry name" value="NMRA-LIKE DOMAIN-CONTAINING PROTEIN-RELATED"/>
    <property type="match status" value="1"/>
</dbReference>
<organism evidence="4 5">
    <name type="scientific">Micromonospora zingiberis</name>
    <dbReference type="NCBI Taxonomy" id="2053011"/>
    <lineage>
        <taxon>Bacteria</taxon>
        <taxon>Bacillati</taxon>
        <taxon>Actinomycetota</taxon>
        <taxon>Actinomycetes</taxon>
        <taxon>Micromonosporales</taxon>
        <taxon>Micromonosporaceae</taxon>
        <taxon>Micromonospora</taxon>
    </lineage>
</organism>
<accession>A0A4R0FXG6</accession>
<protein>
    <submittedName>
        <fullName evidence="4">NAD-dependent epimerase/dehydratase family protein</fullName>
    </submittedName>
</protein>
<keyword evidence="2" id="KW-0560">Oxidoreductase</keyword>
<dbReference type="Gene3D" id="3.90.25.10">
    <property type="entry name" value="UDP-galactose 4-epimerase, domain 1"/>
    <property type="match status" value="1"/>
</dbReference>
<dbReference type="InterPro" id="IPR036291">
    <property type="entry name" value="NAD(P)-bd_dom_sf"/>
</dbReference>
<dbReference type="InterPro" id="IPR016040">
    <property type="entry name" value="NAD(P)-bd_dom"/>
</dbReference>
<evidence type="ECO:0000256" key="1">
    <source>
        <dbReference type="ARBA" id="ARBA00022857"/>
    </source>
</evidence>
<dbReference type="InterPro" id="IPR051609">
    <property type="entry name" value="NmrA/Isoflavone_reductase-like"/>
</dbReference>
<evidence type="ECO:0000259" key="3">
    <source>
        <dbReference type="Pfam" id="PF13460"/>
    </source>
</evidence>
<dbReference type="Pfam" id="PF13460">
    <property type="entry name" value="NAD_binding_10"/>
    <property type="match status" value="1"/>
</dbReference>
<name>A0A4R0FXG6_9ACTN</name>
<feature type="domain" description="NAD(P)-binding" evidence="3">
    <location>
        <begin position="8"/>
        <end position="102"/>
    </location>
</feature>
<reference evidence="4 5" key="1">
    <citation type="submission" date="2019-02" db="EMBL/GenBank/DDBJ databases">
        <title>Jishengella sp. nov., isolated from a root of Zingiber montanum.</title>
        <authorList>
            <person name="Kuncharoen N."/>
            <person name="Kudo T."/>
            <person name="Masahiro Y."/>
            <person name="Ohkuma M."/>
            <person name="Tanasupawat S."/>
        </authorList>
    </citation>
    <scope>NUCLEOTIDE SEQUENCE [LARGE SCALE GENOMIC DNA]</scope>
    <source>
        <strain evidence="4 5">PLAI 1-1</strain>
    </source>
</reference>
<dbReference type="OrthoDB" id="319724at2"/>
<dbReference type="Proteomes" id="UP000292274">
    <property type="component" value="Unassembled WGS sequence"/>
</dbReference>
<gene>
    <name evidence="4" type="ORF">E0H26_28595</name>
</gene>
<evidence type="ECO:0000313" key="5">
    <source>
        <dbReference type="Proteomes" id="UP000292274"/>
    </source>
</evidence>
<keyword evidence="1" id="KW-0521">NADP</keyword>
<dbReference type="AlphaFoldDB" id="A0A4R0FXG6"/>
<dbReference type="RefSeq" id="WP_131309536.1">
    <property type="nucleotide sequence ID" value="NZ_SJJR01000038.1"/>
</dbReference>
<evidence type="ECO:0000313" key="4">
    <source>
        <dbReference type="EMBL" id="TCB88296.1"/>
    </source>
</evidence>
<dbReference type="EMBL" id="SJJR01000038">
    <property type="protein sequence ID" value="TCB88296.1"/>
    <property type="molecule type" value="Genomic_DNA"/>
</dbReference>
<proteinExistence type="predicted"/>
<dbReference type="GO" id="GO:0016491">
    <property type="term" value="F:oxidoreductase activity"/>
    <property type="evidence" value="ECO:0007669"/>
    <property type="project" value="UniProtKB-KW"/>
</dbReference>
<dbReference type="Gene3D" id="3.40.50.720">
    <property type="entry name" value="NAD(P)-binding Rossmann-like Domain"/>
    <property type="match status" value="1"/>
</dbReference>
<evidence type="ECO:0000256" key="2">
    <source>
        <dbReference type="ARBA" id="ARBA00023002"/>
    </source>
</evidence>
<sequence>MTTVLVAGATGSVGSLIVKNLLERGADVRALVRGSSKHKLPTHPRLTPYVGDLTDGAAALQPHVNGVDVVVSAVQGGPEIIIDGQRELLRAAERAGVHRMIPSDFSINLYGYGYGVNVLSDLRRTFTDEFDSSTVARTSVSIGAFPEYLLADVHEILDPMAGTFSIWGDGTRPIDITTIPDTAAYTAAIALDPGTAGREVHVVGQQLSMLELRNEVETASGRRWNLVRKGTLRDLRAEIARRQFTASSMFEYLALQYQIAMFDGTASLRDVRNADYPDVLPTSVAAYLAGSGAAHFAVPETNWRQNEWPTAV</sequence>
<dbReference type="SUPFAM" id="SSF51735">
    <property type="entry name" value="NAD(P)-binding Rossmann-fold domains"/>
    <property type="match status" value="1"/>
</dbReference>
<dbReference type="PANTHER" id="PTHR47706">
    <property type="entry name" value="NMRA-LIKE FAMILY PROTEIN"/>
    <property type="match status" value="1"/>
</dbReference>
<keyword evidence="5" id="KW-1185">Reference proteome</keyword>
<comment type="caution">
    <text evidence="4">The sequence shown here is derived from an EMBL/GenBank/DDBJ whole genome shotgun (WGS) entry which is preliminary data.</text>
</comment>